<evidence type="ECO:0000313" key="15">
    <source>
        <dbReference type="Proteomes" id="UP001231518"/>
    </source>
</evidence>
<protein>
    <submittedName>
        <fullName evidence="14">Uncharacterized protein</fullName>
    </submittedName>
</protein>
<organism evidence="14 15">
    <name type="scientific">Mythimna separata</name>
    <name type="common">Oriental armyworm</name>
    <name type="synonym">Pseudaletia separata</name>
    <dbReference type="NCBI Taxonomy" id="271217"/>
    <lineage>
        <taxon>Eukaryota</taxon>
        <taxon>Metazoa</taxon>
        <taxon>Ecdysozoa</taxon>
        <taxon>Arthropoda</taxon>
        <taxon>Hexapoda</taxon>
        <taxon>Insecta</taxon>
        <taxon>Pterygota</taxon>
        <taxon>Neoptera</taxon>
        <taxon>Endopterygota</taxon>
        <taxon>Lepidoptera</taxon>
        <taxon>Glossata</taxon>
        <taxon>Ditrysia</taxon>
        <taxon>Noctuoidea</taxon>
        <taxon>Noctuidae</taxon>
        <taxon>Noctuinae</taxon>
        <taxon>Hadenini</taxon>
        <taxon>Mythimna</taxon>
    </lineage>
</organism>
<feature type="domain" description="C2H2-type" evidence="12">
    <location>
        <begin position="202"/>
        <end position="229"/>
    </location>
</feature>
<proteinExistence type="inferred from homology"/>
<feature type="domain" description="C2H2-type" evidence="12">
    <location>
        <begin position="160"/>
        <end position="190"/>
    </location>
</feature>
<comment type="similarity">
    <text evidence="8">Belongs to the snail C2H2-type zinc-finger protein family.</text>
</comment>
<dbReference type="Gene3D" id="3.30.160.60">
    <property type="entry name" value="Classic Zinc Finger"/>
    <property type="match status" value="4"/>
</dbReference>
<accession>A0AAD8DX57</accession>
<evidence type="ECO:0000256" key="1">
    <source>
        <dbReference type="ARBA" id="ARBA00004123"/>
    </source>
</evidence>
<feature type="binding site" evidence="10">
    <location>
        <position position="45"/>
    </location>
    <ligand>
        <name>Zn(2+)</name>
        <dbReference type="ChEBI" id="CHEBI:29105"/>
    </ligand>
</feature>
<comment type="subcellular location">
    <subcellularLocation>
        <location evidence="1">Nucleus</location>
    </subcellularLocation>
</comment>
<feature type="domain" description="C2H2-type" evidence="12">
    <location>
        <begin position="230"/>
        <end position="257"/>
    </location>
</feature>
<reference evidence="14" key="1">
    <citation type="submission" date="2023-03" db="EMBL/GenBank/DDBJ databases">
        <title>Chromosome-level genomes of two armyworms, Mythimna separata and Mythimna loreyi, provide insights into the biosynthesis and reception of sex pheromones.</title>
        <authorList>
            <person name="Zhao H."/>
        </authorList>
    </citation>
    <scope>NUCLEOTIDE SEQUENCE</scope>
    <source>
        <strain evidence="14">BeijingLab</strain>
        <tissue evidence="14">Pupa</tissue>
    </source>
</reference>
<dbReference type="InterPro" id="IPR036236">
    <property type="entry name" value="Znf_C2H2_sf"/>
</dbReference>
<evidence type="ECO:0000256" key="10">
    <source>
        <dbReference type="PROSITE-ProRule" id="PRU01263"/>
    </source>
</evidence>
<comment type="caution">
    <text evidence="14">The sequence shown here is derived from an EMBL/GenBank/DDBJ whole genome shotgun (WGS) entry which is preliminary data.</text>
</comment>
<dbReference type="SUPFAM" id="SSF57667">
    <property type="entry name" value="beta-beta-alpha zinc fingers"/>
    <property type="match status" value="3"/>
</dbReference>
<name>A0AAD8DX57_MYTSE</name>
<keyword evidence="5 10" id="KW-0862">Zinc</keyword>
<feature type="domain" description="ZAD" evidence="13">
    <location>
        <begin position="40"/>
        <end position="113"/>
    </location>
</feature>
<sequence>MTSLLLLKSMLFANALQKSKKKKKSKIKKTPKIKKLLSQNMCRICNDEPGDIPIFNNFIQPNIPEEIQNFSGITLSNADNLSKHMCQSCLDLLNGCIMFREMCQKTNKLLVEVSIKKEFTEDCQNYVVVHDTEDSKAESDDYNIPSPEFSVDNPELISLWGCSTCGEEFHVLSTYSRHIQKCHVQTTDVPKPAPEEVTKRKFLCDICGKTAYSNASLLVHMAIHENVFPFKCDVCPYQGRTMDLLKVHKRSHLAEKPFKCTQCPKATTTSSNLAKHMRHVHSTTRPFKCTYCDKAFSYQHDMKRHVKDIHLRQGTVECDICHKKFNTKKILQGHRWKIHKIKGERQGRLPSYLQCQVEGPNNENNVIDNTDNCDENY</sequence>
<dbReference type="Proteomes" id="UP001231518">
    <property type="component" value="Chromosome 9"/>
</dbReference>
<keyword evidence="11" id="KW-0732">Signal</keyword>
<keyword evidence="15" id="KW-1185">Reference proteome</keyword>
<keyword evidence="2 10" id="KW-0479">Metal-binding</keyword>
<evidence type="ECO:0000256" key="3">
    <source>
        <dbReference type="ARBA" id="ARBA00022737"/>
    </source>
</evidence>
<dbReference type="SMART" id="SM00355">
    <property type="entry name" value="ZnF_C2H2"/>
    <property type="match status" value="6"/>
</dbReference>
<feature type="binding site" evidence="10">
    <location>
        <position position="89"/>
    </location>
    <ligand>
        <name>Zn(2+)</name>
        <dbReference type="ChEBI" id="CHEBI:29105"/>
    </ligand>
</feature>
<dbReference type="AlphaFoldDB" id="A0AAD8DX57"/>
<feature type="domain" description="C2H2-type" evidence="12">
    <location>
        <begin position="258"/>
        <end position="286"/>
    </location>
</feature>
<feature type="domain" description="C2H2-type" evidence="12">
    <location>
        <begin position="316"/>
        <end position="339"/>
    </location>
</feature>
<keyword evidence="6" id="KW-0238">DNA-binding</keyword>
<evidence type="ECO:0000313" key="14">
    <source>
        <dbReference type="EMBL" id="KAJ8730010.1"/>
    </source>
</evidence>
<evidence type="ECO:0000256" key="5">
    <source>
        <dbReference type="ARBA" id="ARBA00022833"/>
    </source>
</evidence>
<evidence type="ECO:0000259" key="12">
    <source>
        <dbReference type="PROSITE" id="PS50157"/>
    </source>
</evidence>
<dbReference type="PANTHER" id="PTHR24388:SF54">
    <property type="entry name" value="PROTEIN ESCARGOT"/>
    <property type="match status" value="1"/>
</dbReference>
<evidence type="ECO:0000256" key="8">
    <source>
        <dbReference type="ARBA" id="ARBA00037948"/>
    </source>
</evidence>
<dbReference type="PROSITE" id="PS50157">
    <property type="entry name" value="ZINC_FINGER_C2H2_2"/>
    <property type="match status" value="6"/>
</dbReference>
<dbReference type="InterPro" id="IPR012934">
    <property type="entry name" value="Znf_AD"/>
</dbReference>
<evidence type="ECO:0000256" key="9">
    <source>
        <dbReference type="PROSITE-ProRule" id="PRU00042"/>
    </source>
</evidence>
<evidence type="ECO:0000256" key="2">
    <source>
        <dbReference type="ARBA" id="ARBA00022723"/>
    </source>
</evidence>
<dbReference type="GO" id="GO:0008270">
    <property type="term" value="F:zinc ion binding"/>
    <property type="evidence" value="ECO:0007669"/>
    <property type="project" value="UniProtKB-UniRule"/>
</dbReference>
<dbReference type="PANTHER" id="PTHR24388">
    <property type="entry name" value="ZINC FINGER PROTEIN"/>
    <property type="match status" value="1"/>
</dbReference>
<evidence type="ECO:0000259" key="13">
    <source>
        <dbReference type="PROSITE" id="PS51915"/>
    </source>
</evidence>
<dbReference type="InterPro" id="IPR013087">
    <property type="entry name" value="Znf_C2H2_type"/>
</dbReference>
<gene>
    <name evidence="14" type="ORF">PYW07_017048</name>
</gene>
<dbReference type="GO" id="GO:0000981">
    <property type="term" value="F:DNA-binding transcription factor activity, RNA polymerase II-specific"/>
    <property type="evidence" value="ECO:0007669"/>
    <property type="project" value="TreeGrafter"/>
</dbReference>
<dbReference type="InterPro" id="IPR050527">
    <property type="entry name" value="Snail/Krueppel_Znf"/>
</dbReference>
<feature type="binding site" evidence="10">
    <location>
        <position position="42"/>
    </location>
    <ligand>
        <name>Zn(2+)</name>
        <dbReference type="ChEBI" id="CHEBI:29105"/>
    </ligand>
</feature>
<dbReference type="Pfam" id="PF07776">
    <property type="entry name" value="zf-AD"/>
    <property type="match status" value="1"/>
</dbReference>
<evidence type="ECO:0000256" key="11">
    <source>
        <dbReference type="SAM" id="SignalP"/>
    </source>
</evidence>
<dbReference type="SUPFAM" id="SSF57716">
    <property type="entry name" value="Glucocorticoid receptor-like (DNA-binding domain)"/>
    <property type="match status" value="1"/>
</dbReference>
<dbReference type="GO" id="GO:0000978">
    <property type="term" value="F:RNA polymerase II cis-regulatory region sequence-specific DNA binding"/>
    <property type="evidence" value="ECO:0007669"/>
    <property type="project" value="TreeGrafter"/>
</dbReference>
<evidence type="ECO:0000256" key="6">
    <source>
        <dbReference type="ARBA" id="ARBA00023125"/>
    </source>
</evidence>
<evidence type="ECO:0000256" key="7">
    <source>
        <dbReference type="ARBA" id="ARBA00023242"/>
    </source>
</evidence>
<keyword evidence="4 9" id="KW-0863">Zinc-finger</keyword>
<dbReference type="Pfam" id="PF00096">
    <property type="entry name" value="zf-C2H2"/>
    <property type="match status" value="3"/>
</dbReference>
<dbReference type="SMART" id="SM00868">
    <property type="entry name" value="zf-AD"/>
    <property type="match status" value="1"/>
</dbReference>
<keyword evidence="3" id="KW-0677">Repeat</keyword>
<evidence type="ECO:0000256" key="4">
    <source>
        <dbReference type="ARBA" id="ARBA00022771"/>
    </source>
</evidence>
<feature type="domain" description="C2H2-type" evidence="12">
    <location>
        <begin position="287"/>
        <end position="315"/>
    </location>
</feature>
<dbReference type="Gene3D" id="3.40.1800.20">
    <property type="match status" value="1"/>
</dbReference>
<dbReference type="GO" id="GO:0005634">
    <property type="term" value="C:nucleus"/>
    <property type="evidence" value="ECO:0007669"/>
    <property type="project" value="UniProtKB-SubCell"/>
</dbReference>
<feature type="signal peptide" evidence="11">
    <location>
        <begin position="1"/>
        <end position="15"/>
    </location>
</feature>
<dbReference type="EMBL" id="JARGEI010000006">
    <property type="protein sequence ID" value="KAJ8730010.1"/>
    <property type="molecule type" value="Genomic_DNA"/>
</dbReference>
<feature type="chain" id="PRO_5042032720" evidence="11">
    <location>
        <begin position="16"/>
        <end position="377"/>
    </location>
</feature>
<keyword evidence="7" id="KW-0539">Nucleus</keyword>
<dbReference type="PROSITE" id="PS51915">
    <property type="entry name" value="ZAD"/>
    <property type="match status" value="1"/>
</dbReference>
<feature type="binding site" evidence="10">
    <location>
        <position position="86"/>
    </location>
    <ligand>
        <name>Zn(2+)</name>
        <dbReference type="ChEBI" id="CHEBI:29105"/>
    </ligand>
</feature>
<dbReference type="FunFam" id="3.30.160.60:FF:000446">
    <property type="entry name" value="Zinc finger protein"/>
    <property type="match status" value="1"/>
</dbReference>
<dbReference type="PROSITE" id="PS00028">
    <property type="entry name" value="ZINC_FINGER_C2H2_1"/>
    <property type="match status" value="3"/>
</dbReference>